<feature type="transmembrane region" description="Helical" evidence="4">
    <location>
        <begin position="164"/>
        <end position="181"/>
    </location>
</feature>
<feature type="transmembrane region" description="Helical" evidence="4">
    <location>
        <begin position="345"/>
        <end position="367"/>
    </location>
</feature>
<keyword evidence="6" id="KW-1185">Reference proteome</keyword>
<feature type="repeat" description="TPR" evidence="3">
    <location>
        <begin position="449"/>
        <end position="482"/>
    </location>
</feature>
<keyword evidence="4" id="KW-1133">Transmembrane helix</keyword>
<dbReference type="PANTHER" id="PTHR44227">
    <property type="match status" value="1"/>
</dbReference>
<feature type="transmembrane region" description="Helical" evidence="4">
    <location>
        <begin position="309"/>
        <end position="333"/>
    </location>
</feature>
<dbReference type="SUPFAM" id="SSF48452">
    <property type="entry name" value="TPR-like"/>
    <property type="match status" value="1"/>
</dbReference>
<feature type="transmembrane region" description="Helical" evidence="4">
    <location>
        <begin position="379"/>
        <end position="398"/>
    </location>
</feature>
<evidence type="ECO:0000313" key="5">
    <source>
        <dbReference type="EMBL" id="BDG09260.1"/>
    </source>
</evidence>
<dbReference type="InterPro" id="IPR011990">
    <property type="entry name" value="TPR-like_helical_dom_sf"/>
</dbReference>
<evidence type="ECO:0000256" key="1">
    <source>
        <dbReference type="ARBA" id="ARBA00022737"/>
    </source>
</evidence>
<feature type="transmembrane region" description="Helical" evidence="4">
    <location>
        <begin position="136"/>
        <end position="158"/>
    </location>
</feature>
<evidence type="ECO:0008006" key="7">
    <source>
        <dbReference type="Google" id="ProtNLM"/>
    </source>
</evidence>
<accession>A0ABM7XBM5</accession>
<protein>
    <recommendedName>
        <fullName evidence="7">Tetratricopeptide repeat protein</fullName>
    </recommendedName>
</protein>
<evidence type="ECO:0000256" key="4">
    <source>
        <dbReference type="SAM" id="Phobius"/>
    </source>
</evidence>
<proteinExistence type="predicted"/>
<sequence>MRRVGVAGASEDPRGSGRGALALLGVALLGAAAYANTFQVPFVADDLSSIVDNGLVRDLASYLPGGGGYAAARHRYVTYLTFALNYRLGGLEVAGYHLVNLLVHLANAALLFALVRGLFLAPRLARSALAPRRDAVALLAAALFVAHPLQTGAVTYVVQRLASLATLFYLLAAALYLSWRLRREAGLAAPGRYLGALLATLVAMKTKEIAFTLPLALLLLEASFFGRPGRRAWLGLAPFLLTLAVIPLTLLAPAGGAGLAGAEAAVRAGAWSRHDYLVTQVAVVGTYLRLLVLPVGQNLDHDYPLQTTLFAPALAGPVAAIAGLLGLAAALYRRTGPRAARGLDPAWRLVGFGILWFFLALAVESSVVPIDDLIFEHRVYLPSAGLLAGAAAAAVLGVSRLRPAWRRAGAAALVAVVLALATATFLRNRTWSSAVSLWTDAAAKSPAKARARLNLGKALVEAGRPGDALPEYAAALRLDPGSPDLRNDLGVALLQLGRYDEAIAQLRLAVQLAPDYADAHTNLGMAYARKGLLREATEEMRRGMQLQPGAAPAAP</sequence>
<dbReference type="Gene3D" id="1.25.40.10">
    <property type="entry name" value="Tetratricopeptide repeat domain"/>
    <property type="match status" value="1"/>
</dbReference>
<dbReference type="Pfam" id="PF13432">
    <property type="entry name" value="TPR_16"/>
    <property type="match status" value="1"/>
</dbReference>
<dbReference type="Pfam" id="PF13414">
    <property type="entry name" value="TPR_11"/>
    <property type="match status" value="1"/>
</dbReference>
<keyword evidence="1" id="KW-0677">Repeat</keyword>
<dbReference type="SMART" id="SM00028">
    <property type="entry name" value="TPR"/>
    <property type="match status" value="3"/>
</dbReference>
<feature type="transmembrane region" description="Helical" evidence="4">
    <location>
        <begin position="193"/>
        <end position="220"/>
    </location>
</feature>
<feature type="transmembrane region" description="Helical" evidence="4">
    <location>
        <begin position="410"/>
        <end position="426"/>
    </location>
</feature>
<dbReference type="Proteomes" id="UP001162734">
    <property type="component" value="Chromosome"/>
</dbReference>
<feature type="repeat" description="TPR" evidence="3">
    <location>
        <begin position="483"/>
        <end position="516"/>
    </location>
</feature>
<feature type="transmembrane region" description="Helical" evidence="4">
    <location>
        <begin position="232"/>
        <end position="255"/>
    </location>
</feature>
<evidence type="ECO:0000256" key="2">
    <source>
        <dbReference type="ARBA" id="ARBA00022803"/>
    </source>
</evidence>
<keyword evidence="2 3" id="KW-0802">TPR repeat</keyword>
<evidence type="ECO:0000256" key="3">
    <source>
        <dbReference type="PROSITE-ProRule" id="PRU00339"/>
    </source>
</evidence>
<dbReference type="EMBL" id="AP025592">
    <property type="protein sequence ID" value="BDG09260.1"/>
    <property type="molecule type" value="Genomic_DNA"/>
</dbReference>
<gene>
    <name evidence="5" type="ORF">AMPC_23730</name>
</gene>
<dbReference type="InterPro" id="IPR019734">
    <property type="entry name" value="TPR_rpt"/>
</dbReference>
<evidence type="ECO:0000313" key="6">
    <source>
        <dbReference type="Proteomes" id="UP001162734"/>
    </source>
</evidence>
<name>A0ABM7XBM5_9BACT</name>
<dbReference type="PROSITE" id="PS50005">
    <property type="entry name" value="TPR"/>
    <property type="match status" value="3"/>
</dbReference>
<feature type="repeat" description="TPR" evidence="3">
    <location>
        <begin position="517"/>
        <end position="550"/>
    </location>
</feature>
<keyword evidence="4" id="KW-0472">Membrane</keyword>
<dbReference type="PANTHER" id="PTHR44227:SF3">
    <property type="entry name" value="PROTEIN O-MANNOSYL-TRANSFERASE TMTC4"/>
    <property type="match status" value="1"/>
</dbReference>
<organism evidence="5 6">
    <name type="scientific">Anaeromyxobacter paludicola</name>
    <dbReference type="NCBI Taxonomy" id="2918171"/>
    <lineage>
        <taxon>Bacteria</taxon>
        <taxon>Pseudomonadati</taxon>
        <taxon>Myxococcota</taxon>
        <taxon>Myxococcia</taxon>
        <taxon>Myxococcales</taxon>
        <taxon>Cystobacterineae</taxon>
        <taxon>Anaeromyxobacteraceae</taxon>
        <taxon>Anaeromyxobacter</taxon>
    </lineage>
</organism>
<dbReference type="InterPro" id="IPR052346">
    <property type="entry name" value="O-mannosyl-transferase_TMTC"/>
</dbReference>
<reference evidence="6" key="1">
    <citation type="journal article" date="2022" name="Int. J. Syst. Evol. Microbiol.">
        <title>Anaeromyxobacter oryzae sp. nov., Anaeromyxobacter diazotrophicus sp. nov. and Anaeromyxobacter paludicola sp. nov., isolated from paddy soils.</title>
        <authorList>
            <person name="Itoh H."/>
            <person name="Xu Z."/>
            <person name="Mise K."/>
            <person name="Masuda Y."/>
            <person name="Ushijima N."/>
            <person name="Hayakawa C."/>
            <person name="Shiratori Y."/>
            <person name="Senoo K."/>
        </authorList>
    </citation>
    <scope>NUCLEOTIDE SEQUENCE [LARGE SCALE GENOMIC DNA]</scope>
    <source>
        <strain evidence="6">Red630</strain>
    </source>
</reference>
<keyword evidence="4" id="KW-0812">Transmembrane</keyword>
<feature type="transmembrane region" description="Helical" evidence="4">
    <location>
        <begin position="94"/>
        <end position="115"/>
    </location>
</feature>